<name>A0A7M7TH54_STRPU</name>
<dbReference type="PANTHER" id="PTHR16133:SF0">
    <property type="entry name" value="ZINC_IRON REGULATED TRANSPORTER-RELATED PROTEIN 102B, ISOFORM E"/>
    <property type="match status" value="1"/>
</dbReference>
<dbReference type="InterPro" id="IPR003689">
    <property type="entry name" value="ZIP"/>
</dbReference>
<dbReference type="GO" id="GO:0006829">
    <property type="term" value="P:zinc ion transport"/>
    <property type="evidence" value="ECO:0007669"/>
    <property type="project" value="InterPro"/>
</dbReference>
<dbReference type="OMA" id="DDFPSIC"/>
<reference evidence="9" key="1">
    <citation type="submission" date="2015-02" db="EMBL/GenBank/DDBJ databases">
        <title>Genome sequencing for Strongylocentrotus purpuratus.</title>
        <authorList>
            <person name="Murali S."/>
            <person name="Liu Y."/>
            <person name="Vee V."/>
            <person name="English A."/>
            <person name="Wang M."/>
            <person name="Skinner E."/>
            <person name="Han Y."/>
            <person name="Muzny D.M."/>
            <person name="Worley K.C."/>
            <person name="Gibbs R.A."/>
        </authorList>
    </citation>
    <scope>NUCLEOTIDE SEQUENCE</scope>
</reference>
<comment type="subcellular location">
    <subcellularLocation>
        <location evidence="1">Endomembrane system</location>
        <topology evidence="1">Multi-pass membrane protein</topology>
    </subcellularLocation>
    <subcellularLocation>
        <location evidence="2">Golgi apparatus membrane</location>
    </subcellularLocation>
</comment>
<evidence type="ECO:0000313" key="9">
    <source>
        <dbReference type="Proteomes" id="UP000007110"/>
    </source>
</evidence>
<evidence type="ECO:0000256" key="3">
    <source>
        <dbReference type="ARBA" id="ARBA00022692"/>
    </source>
</evidence>
<dbReference type="OrthoDB" id="19859at2759"/>
<keyword evidence="9" id="KW-1185">Reference proteome</keyword>
<feature type="transmembrane region" description="Helical" evidence="7">
    <location>
        <begin position="261"/>
        <end position="283"/>
    </location>
</feature>
<evidence type="ECO:0000256" key="2">
    <source>
        <dbReference type="ARBA" id="ARBA00004394"/>
    </source>
</evidence>
<keyword evidence="4 7" id="KW-1133">Transmembrane helix</keyword>
<dbReference type="GO" id="GO:0046873">
    <property type="term" value="F:metal ion transmembrane transporter activity"/>
    <property type="evidence" value="ECO:0007669"/>
    <property type="project" value="InterPro"/>
</dbReference>
<feature type="transmembrane region" description="Helical" evidence="7">
    <location>
        <begin position="168"/>
        <end position="188"/>
    </location>
</feature>
<dbReference type="KEGG" id="spu:587373"/>
<keyword evidence="5" id="KW-0333">Golgi apparatus</keyword>
<keyword evidence="3 7" id="KW-0812">Transmembrane</keyword>
<keyword evidence="6 7" id="KW-0472">Membrane</keyword>
<dbReference type="PROSITE" id="PS51257">
    <property type="entry name" value="PROKAR_LIPOPROTEIN"/>
    <property type="match status" value="1"/>
</dbReference>
<evidence type="ECO:0000256" key="5">
    <source>
        <dbReference type="ARBA" id="ARBA00023034"/>
    </source>
</evidence>
<feature type="transmembrane region" description="Helical" evidence="7">
    <location>
        <begin position="44"/>
        <end position="62"/>
    </location>
</feature>
<protein>
    <recommendedName>
        <fullName evidence="10">Solute carrier family 39 member 9</fullName>
    </recommendedName>
</protein>
<dbReference type="EnsemblMetazoa" id="XM_787103">
    <property type="protein sequence ID" value="XP_792196"/>
    <property type="gene ID" value="LOC587373"/>
</dbReference>
<evidence type="ECO:0008006" key="10">
    <source>
        <dbReference type="Google" id="ProtNLM"/>
    </source>
</evidence>
<evidence type="ECO:0000256" key="6">
    <source>
        <dbReference type="ARBA" id="ARBA00023136"/>
    </source>
</evidence>
<proteinExistence type="predicted"/>
<dbReference type="PANTHER" id="PTHR16133">
    <property type="entry name" value="SOLUTE CARRIER FAMILY 39 ZINC TRANSPORTER , MEMBER 9-RELATED"/>
    <property type="match status" value="1"/>
</dbReference>
<feature type="transmembrane region" description="Helical" evidence="7">
    <location>
        <begin position="118"/>
        <end position="136"/>
    </location>
</feature>
<accession>A0A7M7TH54</accession>
<dbReference type="GO" id="GO:0000139">
    <property type="term" value="C:Golgi membrane"/>
    <property type="evidence" value="ECO:0007669"/>
    <property type="project" value="UniProtKB-SubCell"/>
</dbReference>
<dbReference type="Pfam" id="PF02535">
    <property type="entry name" value="Zip"/>
    <property type="match status" value="1"/>
</dbReference>
<dbReference type="Proteomes" id="UP000007110">
    <property type="component" value="Unassembled WGS sequence"/>
</dbReference>
<reference evidence="8" key="2">
    <citation type="submission" date="2021-01" db="UniProtKB">
        <authorList>
            <consortium name="EnsemblMetazoa"/>
        </authorList>
    </citation>
    <scope>IDENTIFICATION</scope>
</reference>
<evidence type="ECO:0000256" key="1">
    <source>
        <dbReference type="ARBA" id="ARBA00004127"/>
    </source>
</evidence>
<feature type="transmembrane region" description="Helical" evidence="7">
    <location>
        <begin position="12"/>
        <end position="32"/>
    </location>
</feature>
<feature type="transmembrane region" description="Helical" evidence="7">
    <location>
        <begin position="194"/>
        <end position="218"/>
    </location>
</feature>
<evidence type="ECO:0000256" key="4">
    <source>
        <dbReference type="ARBA" id="ARBA00022989"/>
    </source>
</evidence>
<dbReference type="GeneID" id="587373"/>
<feature type="transmembrane region" description="Helical" evidence="7">
    <location>
        <begin position="230"/>
        <end position="249"/>
    </location>
</feature>
<evidence type="ECO:0000256" key="7">
    <source>
        <dbReference type="SAM" id="Phobius"/>
    </source>
</evidence>
<dbReference type="CTD" id="55334"/>
<dbReference type="AlphaFoldDB" id="A0A7M7TH54"/>
<organism evidence="8 9">
    <name type="scientific">Strongylocentrotus purpuratus</name>
    <name type="common">Purple sea urchin</name>
    <dbReference type="NCBI Taxonomy" id="7668"/>
    <lineage>
        <taxon>Eukaryota</taxon>
        <taxon>Metazoa</taxon>
        <taxon>Echinodermata</taxon>
        <taxon>Eleutherozoa</taxon>
        <taxon>Echinozoa</taxon>
        <taxon>Echinoidea</taxon>
        <taxon>Euechinoidea</taxon>
        <taxon>Echinacea</taxon>
        <taxon>Camarodonta</taxon>
        <taxon>Echinidea</taxon>
        <taxon>Strongylocentrotidae</taxon>
        <taxon>Strongylocentrotus</taxon>
    </lineage>
</organism>
<dbReference type="InParanoid" id="A0A7M7TH54"/>
<dbReference type="FunCoup" id="A0A7M7TH54">
    <property type="interactions" value="1147"/>
</dbReference>
<dbReference type="InterPro" id="IPR045891">
    <property type="entry name" value="ZIP9"/>
</dbReference>
<sequence>MMDEDKGETESWGIILLSLAMLIGCYIAGSVPLSITMSENKTRLTTVIGAGLLVGTSLAVIIPEGIHSLFADAAPHNHEDEARAVLVGPENKLEVGQETNQEADDHAHHHAHSSVEDLHSLVGIALVFGFVFMLLVDQIGGGHGHSHAQIPGEQEATGRIGRGKSITATLGLVVHAAADGVAMGAAASGSRADVQMIVFVAIMLHKAPAAFGLVTFLLHENYERNRIRKHLVIFSLAAPVMAIFTYFSLSHASKEALLSVNATGLSMLFSAGTFLYVATVHVLPEIQAPRQSSAPATDPEGAVDIRQGFTCGELAALVIGCLAPLVLAMGHHH</sequence>
<dbReference type="RefSeq" id="XP_792196.3">
    <property type="nucleotide sequence ID" value="XM_787103.5"/>
</dbReference>
<evidence type="ECO:0000313" key="8">
    <source>
        <dbReference type="EnsemblMetazoa" id="XP_792196"/>
    </source>
</evidence>